<dbReference type="SUPFAM" id="SSF54523">
    <property type="entry name" value="Pili subunits"/>
    <property type="match status" value="1"/>
</dbReference>
<feature type="domain" description="General secretion pathway GspH" evidence="12">
    <location>
        <begin position="81"/>
        <end position="190"/>
    </location>
</feature>
<evidence type="ECO:0000256" key="5">
    <source>
        <dbReference type="ARBA" id="ARBA00022519"/>
    </source>
</evidence>
<reference evidence="13 14" key="1">
    <citation type="submission" date="2018-01" db="EMBL/GenBank/DDBJ databases">
        <title>Halomonas endophytica sp. nov., isolated from storage liquid in the stems of Populus euphratica.</title>
        <authorList>
            <person name="Chen C."/>
        </authorList>
    </citation>
    <scope>NUCLEOTIDE SEQUENCE [LARGE SCALE GENOMIC DNA]</scope>
    <source>
        <strain evidence="13 14">BZ-SZ-XJ27</strain>
    </source>
</reference>
<evidence type="ECO:0000313" key="13">
    <source>
        <dbReference type="EMBL" id="PMR80125.1"/>
    </source>
</evidence>
<dbReference type="AlphaFoldDB" id="A0A2N7UI96"/>
<evidence type="ECO:0000256" key="3">
    <source>
        <dbReference type="ARBA" id="ARBA00022475"/>
    </source>
</evidence>
<evidence type="ECO:0000256" key="2">
    <source>
        <dbReference type="ARBA" id="ARBA00021549"/>
    </source>
</evidence>
<sequence length="207" mass="22812">MDDASCLEGTMPPIAPHHPRRIALYHNGSAPPLAKRTQPYRQHGLTLIELLVTIAVLAVLVTQVLPSYQRFVARNEVAAEVMRIKTALALARNTAITRRKTITVCPVAAVDAARCELSDWSLPLVIVEGKNAGTSLEDTTLLRILDGTNGPEITFNRDRPIRYQSTGWARGHNGTFTICLQSRLKALIVLSNYGRLRTIQHPQANCS</sequence>
<accession>A0A2N7UI96</accession>
<gene>
    <name evidence="13" type="ORF">C1H70_09940</name>
</gene>
<feature type="transmembrane region" description="Helical" evidence="11">
    <location>
        <begin position="45"/>
        <end position="65"/>
    </location>
</feature>
<dbReference type="GO" id="GO:0015628">
    <property type="term" value="P:protein secretion by the type II secretion system"/>
    <property type="evidence" value="ECO:0007669"/>
    <property type="project" value="InterPro"/>
</dbReference>
<dbReference type="GO" id="GO:0015627">
    <property type="term" value="C:type II protein secretion system complex"/>
    <property type="evidence" value="ECO:0007669"/>
    <property type="project" value="InterPro"/>
</dbReference>
<evidence type="ECO:0000256" key="4">
    <source>
        <dbReference type="ARBA" id="ARBA00022481"/>
    </source>
</evidence>
<keyword evidence="6 11" id="KW-0812">Transmembrane</keyword>
<keyword evidence="14" id="KW-1185">Reference proteome</keyword>
<dbReference type="Proteomes" id="UP000235547">
    <property type="component" value="Unassembled WGS sequence"/>
</dbReference>
<dbReference type="Pfam" id="PF12019">
    <property type="entry name" value="GspH"/>
    <property type="match status" value="1"/>
</dbReference>
<organism evidence="13 14">
    <name type="scientific">Halomonas urumqiensis</name>
    <dbReference type="NCBI Taxonomy" id="1684789"/>
    <lineage>
        <taxon>Bacteria</taxon>
        <taxon>Pseudomonadati</taxon>
        <taxon>Pseudomonadota</taxon>
        <taxon>Gammaproteobacteria</taxon>
        <taxon>Oceanospirillales</taxon>
        <taxon>Halomonadaceae</taxon>
        <taxon>Halomonas</taxon>
    </lineage>
</organism>
<keyword evidence="5" id="KW-0997">Cell inner membrane</keyword>
<dbReference type="Pfam" id="PF07963">
    <property type="entry name" value="N_methyl"/>
    <property type="match status" value="1"/>
</dbReference>
<dbReference type="NCBIfam" id="TIGR02532">
    <property type="entry name" value="IV_pilin_GFxxxE"/>
    <property type="match status" value="1"/>
</dbReference>
<name>A0A2N7UI96_9GAMM</name>
<keyword evidence="8 11" id="KW-0472">Membrane</keyword>
<keyword evidence="4" id="KW-0488">Methylation</keyword>
<dbReference type="EMBL" id="PNRG01000021">
    <property type="protein sequence ID" value="PMR80125.1"/>
    <property type="molecule type" value="Genomic_DNA"/>
</dbReference>
<evidence type="ECO:0000259" key="12">
    <source>
        <dbReference type="Pfam" id="PF12019"/>
    </source>
</evidence>
<dbReference type="OrthoDB" id="6182870at2"/>
<protein>
    <recommendedName>
        <fullName evidence="2">Type II secretion system protein H</fullName>
    </recommendedName>
    <alternativeName>
        <fullName evidence="10">General secretion pathway protein H</fullName>
    </alternativeName>
</protein>
<evidence type="ECO:0000313" key="14">
    <source>
        <dbReference type="Proteomes" id="UP000235547"/>
    </source>
</evidence>
<comment type="subcellular location">
    <subcellularLocation>
        <location evidence="1">Cell inner membrane</location>
        <topology evidence="1">Single-pass membrane protein</topology>
    </subcellularLocation>
</comment>
<evidence type="ECO:0000256" key="10">
    <source>
        <dbReference type="ARBA" id="ARBA00030775"/>
    </source>
</evidence>
<dbReference type="InterPro" id="IPR012902">
    <property type="entry name" value="N_methyl_site"/>
</dbReference>
<evidence type="ECO:0000256" key="11">
    <source>
        <dbReference type="SAM" id="Phobius"/>
    </source>
</evidence>
<dbReference type="InterPro" id="IPR045584">
    <property type="entry name" value="Pilin-like"/>
</dbReference>
<evidence type="ECO:0000256" key="8">
    <source>
        <dbReference type="ARBA" id="ARBA00023136"/>
    </source>
</evidence>
<dbReference type="InterPro" id="IPR022346">
    <property type="entry name" value="T2SS_GspH"/>
</dbReference>
<dbReference type="Gene3D" id="3.55.40.10">
    <property type="entry name" value="minor pseudopilin epsh domain"/>
    <property type="match status" value="1"/>
</dbReference>
<comment type="caution">
    <text evidence="13">The sequence shown here is derived from an EMBL/GenBank/DDBJ whole genome shotgun (WGS) entry which is preliminary data.</text>
</comment>
<evidence type="ECO:0000256" key="6">
    <source>
        <dbReference type="ARBA" id="ARBA00022692"/>
    </source>
</evidence>
<evidence type="ECO:0000256" key="1">
    <source>
        <dbReference type="ARBA" id="ARBA00004377"/>
    </source>
</evidence>
<keyword evidence="7 11" id="KW-1133">Transmembrane helix</keyword>
<keyword evidence="3" id="KW-1003">Cell membrane</keyword>
<comment type="similarity">
    <text evidence="9">Belongs to the GSP H family.</text>
</comment>
<proteinExistence type="inferred from homology"/>
<dbReference type="GO" id="GO:0005886">
    <property type="term" value="C:plasma membrane"/>
    <property type="evidence" value="ECO:0007669"/>
    <property type="project" value="UniProtKB-SubCell"/>
</dbReference>
<evidence type="ECO:0000256" key="7">
    <source>
        <dbReference type="ARBA" id="ARBA00022989"/>
    </source>
</evidence>
<evidence type="ECO:0000256" key="9">
    <source>
        <dbReference type="ARBA" id="ARBA00025772"/>
    </source>
</evidence>